<keyword evidence="1" id="KW-0472">Membrane</keyword>
<organism evidence="2 3">
    <name type="scientific">Polaribacter batillariae</name>
    <dbReference type="NCBI Taxonomy" id="2808900"/>
    <lineage>
        <taxon>Bacteria</taxon>
        <taxon>Pseudomonadati</taxon>
        <taxon>Bacteroidota</taxon>
        <taxon>Flavobacteriia</taxon>
        <taxon>Flavobacteriales</taxon>
        <taxon>Flavobacteriaceae</taxon>
    </lineage>
</organism>
<reference evidence="2 3" key="1">
    <citation type="submission" date="2021-03" db="EMBL/GenBank/DDBJ databases">
        <title>Complete genome of Polaribacter_sp.G4M1.</title>
        <authorList>
            <person name="Jeong S.W."/>
            <person name="Bae J.W."/>
        </authorList>
    </citation>
    <scope>NUCLEOTIDE SEQUENCE [LARGE SCALE GENOMIC DNA]</scope>
    <source>
        <strain evidence="2 3">G4M1</strain>
    </source>
</reference>
<proteinExistence type="predicted"/>
<accession>A0ABX7SQX0</accession>
<protein>
    <submittedName>
        <fullName evidence="2">Uncharacterized protein</fullName>
    </submittedName>
</protein>
<evidence type="ECO:0000313" key="2">
    <source>
        <dbReference type="EMBL" id="QTD36252.1"/>
    </source>
</evidence>
<dbReference type="Proteomes" id="UP000663935">
    <property type="component" value="Chromosome"/>
</dbReference>
<dbReference type="EMBL" id="CP071795">
    <property type="protein sequence ID" value="QTD36252.1"/>
    <property type="molecule type" value="Genomic_DNA"/>
</dbReference>
<keyword evidence="3" id="KW-1185">Reference proteome</keyword>
<keyword evidence="1" id="KW-1133">Transmembrane helix</keyword>
<name>A0ABX7SQX0_9FLAO</name>
<sequence>MKQKKGLPILFWAIVVCGFWSFTSPQENETDFTERAKIALREVGHQLLLANKDSLSLILPIKKIEAFKYQISFEKPLSFEPSTLVKIIKEVFKKTHFHKNYRVEVVETSLKEVVYSYEINIEEEKTIIPCAGRFLPEKEYKIEVKFLDIETSSNYMWWYILIPLILGILYRRFFLDKNLQKIKNRY</sequence>
<evidence type="ECO:0000256" key="1">
    <source>
        <dbReference type="SAM" id="Phobius"/>
    </source>
</evidence>
<feature type="transmembrane region" description="Helical" evidence="1">
    <location>
        <begin position="155"/>
        <end position="175"/>
    </location>
</feature>
<gene>
    <name evidence="2" type="ORF">JL193_08735</name>
</gene>
<keyword evidence="1" id="KW-0812">Transmembrane</keyword>
<evidence type="ECO:0000313" key="3">
    <source>
        <dbReference type="Proteomes" id="UP000663935"/>
    </source>
</evidence>
<dbReference type="RefSeq" id="WP_207970443.1">
    <property type="nucleotide sequence ID" value="NZ_CP071795.1"/>
</dbReference>